<dbReference type="EMBL" id="UZAL01026769">
    <property type="protein sequence ID" value="VDP25861.1"/>
    <property type="molecule type" value="Genomic_DNA"/>
</dbReference>
<evidence type="ECO:0000313" key="2">
    <source>
        <dbReference type="Proteomes" id="UP000269396"/>
    </source>
</evidence>
<sequence length="165" mass="18648">MREVFGQRTFDDGLFKKRFLSKIPQQVQAVLVSFQNNVLDDLAASADRILEITKSFADVFSCKEKPQTTQNDITELFHTLTHYLKFVTTVNDHTPLEEELNVGDLSLNHERLIIPTGAGIITRTESPPEIAENPAVFPTQNRPTRKIIRETSEPAGVNGNRSRRT</sequence>
<keyword evidence="2" id="KW-1185">Reference proteome</keyword>
<name>A0A183NS21_9TREM</name>
<proteinExistence type="predicted"/>
<protein>
    <submittedName>
        <fullName evidence="1">Uncharacterized protein</fullName>
    </submittedName>
</protein>
<evidence type="ECO:0000313" key="1">
    <source>
        <dbReference type="EMBL" id="VDP25861.1"/>
    </source>
</evidence>
<accession>A0A183NS21</accession>
<reference evidence="1 2" key="1">
    <citation type="submission" date="2018-11" db="EMBL/GenBank/DDBJ databases">
        <authorList>
            <consortium name="Pathogen Informatics"/>
        </authorList>
    </citation>
    <scope>NUCLEOTIDE SEQUENCE [LARGE SCALE GENOMIC DNA]</scope>
    <source>
        <strain>Denwood</strain>
        <strain evidence="2">Zambia</strain>
    </source>
</reference>
<dbReference type="Proteomes" id="UP000269396">
    <property type="component" value="Unassembled WGS sequence"/>
</dbReference>
<dbReference type="AlphaFoldDB" id="A0A183NS21"/>
<gene>
    <name evidence="1" type="ORF">SMTD_LOCUS4907</name>
</gene>
<organism evidence="1 2">
    <name type="scientific">Schistosoma mattheei</name>
    <dbReference type="NCBI Taxonomy" id="31246"/>
    <lineage>
        <taxon>Eukaryota</taxon>
        <taxon>Metazoa</taxon>
        <taxon>Spiralia</taxon>
        <taxon>Lophotrochozoa</taxon>
        <taxon>Platyhelminthes</taxon>
        <taxon>Trematoda</taxon>
        <taxon>Digenea</taxon>
        <taxon>Strigeidida</taxon>
        <taxon>Schistosomatoidea</taxon>
        <taxon>Schistosomatidae</taxon>
        <taxon>Schistosoma</taxon>
    </lineage>
</organism>